<evidence type="ECO:0000256" key="11">
    <source>
        <dbReference type="ARBA" id="ARBA00022777"/>
    </source>
</evidence>
<dbReference type="GO" id="GO:0005737">
    <property type="term" value="C:cytoplasm"/>
    <property type="evidence" value="ECO:0007669"/>
    <property type="project" value="UniProtKB-SubCell"/>
</dbReference>
<evidence type="ECO:0000313" key="20">
    <source>
        <dbReference type="EMBL" id="TFE84837.1"/>
    </source>
</evidence>
<comment type="cofactor">
    <cofactor evidence="2">
        <name>[4Fe-4S] cluster</name>
        <dbReference type="ChEBI" id="CHEBI:49883"/>
    </cofactor>
</comment>
<comment type="function">
    <text evidence="16">Member of the two-component regulatory system NreB/NreC involved in the control of dissimilatory nitrate/nitrite reduction in response to oxygen. NreB functions as a direct oxygen sensor histidine kinase which is autophosphorylated, in the absence of oxygen, probably at the conserved histidine residue, and transfers its phosphate group probably to a conserved aspartate residue of NreC. NreB/NreC activates the expression of the nitrate (narGHJI) and nitrite (nir) reductase operons, as well as the putative nitrate transporter gene narT.</text>
</comment>
<keyword evidence="14" id="KW-0902">Two-component regulatory system</keyword>
<evidence type="ECO:0000256" key="17">
    <source>
        <dbReference type="ARBA" id="ARBA00030800"/>
    </source>
</evidence>
<keyword evidence="18" id="KW-0812">Transmembrane</keyword>
<keyword evidence="18" id="KW-0472">Membrane</keyword>
<keyword evidence="10" id="KW-0547">Nucleotide-binding</keyword>
<keyword evidence="9" id="KW-0479">Metal-binding</keyword>
<reference evidence="20 21" key="1">
    <citation type="submission" date="2017-03" db="EMBL/GenBank/DDBJ databases">
        <title>Isolation of Levoglucosan Utilizing Bacteria.</title>
        <authorList>
            <person name="Arya A.S."/>
        </authorList>
    </citation>
    <scope>NUCLEOTIDE SEQUENCE [LARGE SCALE GENOMIC DNA]</scope>
    <source>
        <strain evidence="20 21">MEC069</strain>
    </source>
</reference>
<dbReference type="OrthoDB" id="9781904at2"/>
<feature type="transmembrane region" description="Helical" evidence="18">
    <location>
        <begin position="9"/>
        <end position="30"/>
    </location>
</feature>
<sequence>MKNKLIRSLLLFCLVFVQLWFLHITFHYGYSGILFEKNHENVWSIKGFDAGGDIRRPELRVGDILEKVNGNEPNEFSKIKKWGAIEQADTITLSRNGVEFEIVIKDRSQPIYDFFSMFGEVISLFLSLLIYLRIPASRAARFLSLVFLITGIIFMSFASSYRGDPLAKVFVTNFVIALPLVFLHFLILFFKEKSGIRLSTKWLNVLYYIAAANGIATLCFLTPFNIFIFYKIEYLIVLSFFLLGLLLNLFMFVYIYVKYRHVDASIQSMIKIVWFALFVSCAPLAFLSFIPILVSGNPIVDPLYTGYCVILFPISFCYLIVTKQLFDIQTIMRRIVFTTLIAIVPSVLLVGLLSFVFIHEASLQNLAFSFLFILTTISFLLYMLEYFATRLEVIMFPRKYHLQLALKKVARNLRAITSFQELKEIILLDIVHTLQVYGGAIVFCYQNDTEMISEGELELEAVEQGLLDQTLSEQAYTVLEINRHEEYTSYFVFTKKKTNTPLGIEEKQWLDLIISYLAVCLENVYLIRKLTLRVHELASQIPDEQAGQDFAWLRKSLFALQERERFRIATDLHDTIIQDIVLIRRKLIAYIDNHTSDQPVQEVVKHLEMLNESLRQSCFELNPYLLQRAGLIKTMEAAIDLDRGLTEVDIHFQAEGTALVETLDPESKKHLFRIFQELMNNAKKHSQATEVHIRLSAQDSSVCLSYRDNGIGLDPARLDTMPRFYTPVHAGVGLEQMRSRVLLLGGLWNWRSEPGSGVELTIRIPLPEQKGWVV</sequence>
<dbReference type="InterPro" id="IPR005467">
    <property type="entry name" value="His_kinase_dom"/>
</dbReference>
<evidence type="ECO:0000256" key="14">
    <source>
        <dbReference type="ARBA" id="ARBA00023012"/>
    </source>
</evidence>
<feature type="transmembrane region" description="Helical" evidence="18">
    <location>
        <begin position="370"/>
        <end position="389"/>
    </location>
</feature>
<dbReference type="InterPro" id="IPR050482">
    <property type="entry name" value="Sensor_HK_TwoCompSys"/>
</dbReference>
<dbReference type="AlphaFoldDB" id="A0A4Y8PV79"/>
<feature type="transmembrane region" description="Helical" evidence="18">
    <location>
        <begin position="304"/>
        <end position="322"/>
    </location>
</feature>
<evidence type="ECO:0000256" key="15">
    <source>
        <dbReference type="ARBA" id="ARBA00023014"/>
    </source>
</evidence>
<dbReference type="CDD" id="cd16917">
    <property type="entry name" value="HATPase_UhpB-NarQ-NarX-like"/>
    <property type="match status" value="1"/>
</dbReference>
<keyword evidence="11" id="KW-0418">Kinase</keyword>
<dbReference type="Gene3D" id="1.20.5.1930">
    <property type="match status" value="1"/>
</dbReference>
<dbReference type="GO" id="GO:0005524">
    <property type="term" value="F:ATP binding"/>
    <property type="evidence" value="ECO:0007669"/>
    <property type="project" value="UniProtKB-KW"/>
</dbReference>
<evidence type="ECO:0000256" key="8">
    <source>
        <dbReference type="ARBA" id="ARBA00022679"/>
    </source>
</evidence>
<evidence type="ECO:0000256" key="7">
    <source>
        <dbReference type="ARBA" id="ARBA00022490"/>
    </source>
</evidence>
<dbReference type="GO" id="GO:0000155">
    <property type="term" value="F:phosphorelay sensor kinase activity"/>
    <property type="evidence" value="ECO:0007669"/>
    <property type="project" value="InterPro"/>
</dbReference>
<evidence type="ECO:0000259" key="19">
    <source>
        <dbReference type="PROSITE" id="PS50109"/>
    </source>
</evidence>
<evidence type="ECO:0000256" key="9">
    <source>
        <dbReference type="ARBA" id="ARBA00022723"/>
    </source>
</evidence>
<evidence type="ECO:0000256" key="16">
    <source>
        <dbReference type="ARBA" id="ARBA00024827"/>
    </source>
</evidence>
<evidence type="ECO:0000256" key="18">
    <source>
        <dbReference type="SAM" id="Phobius"/>
    </source>
</evidence>
<dbReference type="InterPro" id="IPR036890">
    <property type="entry name" value="HATPase_C_sf"/>
</dbReference>
<evidence type="ECO:0000256" key="5">
    <source>
        <dbReference type="ARBA" id="ARBA00017322"/>
    </source>
</evidence>
<dbReference type="Pfam" id="PF02518">
    <property type="entry name" value="HATPase_c"/>
    <property type="match status" value="1"/>
</dbReference>
<organism evidence="20 21">
    <name type="scientific">Paenibacillus athensensis</name>
    <dbReference type="NCBI Taxonomy" id="1967502"/>
    <lineage>
        <taxon>Bacteria</taxon>
        <taxon>Bacillati</taxon>
        <taxon>Bacillota</taxon>
        <taxon>Bacilli</taxon>
        <taxon>Bacillales</taxon>
        <taxon>Paenibacillaceae</taxon>
        <taxon>Paenibacillus</taxon>
    </lineage>
</organism>
<evidence type="ECO:0000256" key="1">
    <source>
        <dbReference type="ARBA" id="ARBA00000085"/>
    </source>
</evidence>
<dbReference type="PANTHER" id="PTHR24421">
    <property type="entry name" value="NITRATE/NITRITE SENSOR PROTEIN NARX-RELATED"/>
    <property type="match status" value="1"/>
</dbReference>
<dbReference type="Pfam" id="PF07730">
    <property type="entry name" value="HisKA_3"/>
    <property type="match status" value="1"/>
</dbReference>
<dbReference type="InterPro" id="IPR003594">
    <property type="entry name" value="HATPase_dom"/>
</dbReference>
<dbReference type="InterPro" id="IPR011712">
    <property type="entry name" value="Sig_transdc_His_kin_sub3_dim/P"/>
</dbReference>
<evidence type="ECO:0000256" key="4">
    <source>
        <dbReference type="ARBA" id="ARBA00012438"/>
    </source>
</evidence>
<comment type="caution">
    <text evidence="20">The sequence shown here is derived from an EMBL/GenBank/DDBJ whole genome shotgun (WGS) entry which is preliminary data.</text>
</comment>
<comment type="subcellular location">
    <subcellularLocation>
        <location evidence="3">Cytoplasm</location>
    </subcellularLocation>
</comment>
<comment type="catalytic activity">
    <reaction evidence="1">
        <text>ATP + protein L-histidine = ADP + protein N-phospho-L-histidine.</text>
        <dbReference type="EC" id="2.7.13.3"/>
    </reaction>
</comment>
<evidence type="ECO:0000256" key="13">
    <source>
        <dbReference type="ARBA" id="ARBA00023004"/>
    </source>
</evidence>
<feature type="domain" description="Histidine kinase" evidence="19">
    <location>
        <begin position="671"/>
        <end position="768"/>
    </location>
</feature>
<feature type="transmembrane region" description="Helical" evidence="18">
    <location>
        <begin position="139"/>
        <end position="158"/>
    </location>
</feature>
<accession>A0A4Y8PV79</accession>
<gene>
    <name evidence="20" type="ORF">B5M42_19225</name>
</gene>
<evidence type="ECO:0000256" key="3">
    <source>
        <dbReference type="ARBA" id="ARBA00004496"/>
    </source>
</evidence>
<evidence type="ECO:0000256" key="10">
    <source>
        <dbReference type="ARBA" id="ARBA00022741"/>
    </source>
</evidence>
<feature type="transmembrane region" description="Helical" evidence="18">
    <location>
        <begin position="202"/>
        <end position="228"/>
    </location>
</feature>
<dbReference type="SUPFAM" id="SSF55874">
    <property type="entry name" value="ATPase domain of HSP90 chaperone/DNA topoisomerase II/histidine kinase"/>
    <property type="match status" value="1"/>
</dbReference>
<keyword evidence="7" id="KW-0963">Cytoplasm</keyword>
<dbReference type="GO" id="GO:0051539">
    <property type="term" value="F:4 iron, 4 sulfur cluster binding"/>
    <property type="evidence" value="ECO:0007669"/>
    <property type="project" value="UniProtKB-KW"/>
</dbReference>
<keyword evidence="18" id="KW-1133">Transmembrane helix</keyword>
<feature type="transmembrane region" description="Helical" evidence="18">
    <location>
        <begin position="114"/>
        <end position="132"/>
    </location>
</feature>
<evidence type="ECO:0000313" key="21">
    <source>
        <dbReference type="Proteomes" id="UP000298246"/>
    </source>
</evidence>
<evidence type="ECO:0000256" key="12">
    <source>
        <dbReference type="ARBA" id="ARBA00022840"/>
    </source>
</evidence>
<keyword evidence="13" id="KW-0408">Iron</keyword>
<feature type="transmembrane region" description="Helical" evidence="18">
    <location>
        <begin position="269"/>
        <end position="292"/>
    </location>
</feature>
<dbReference type="PANTHER" id="PTHR24421:SF60">
    <property type="entry name" value="SENSOR HISTIDINE KINASE COMP"/>
    <property type="match status" value="1"/>
</dbReference>
<keyword evidence="8" id="KW-0808">Transferase</keyword>
<dbReference type="EMBL" id="MYFO01000031">
    <property type="protein sequence ID" value="TFE84837.1"/>
    <property type="molecule type" value="Genomic_DNA"/>
</dbReference>
<feature type="transmembrane region" description="Helical" evidence="18">
    <location>
        <begin position="234"/>
        <end position="257"/>
    </location>
</feature>
<keyword evidence="15" id="KW-0411">Iron-sulfur</keyword>
<dbReference type="PRINTS" id="PR00344">
    <property type="entry name" value="BCTRLSENSOR"/>
</dbReference>
<dbReference type="EC" id="2.7.13.3" evidence="4"/>
<name>A0A4Y8PV79_9BACL</name>
<feature type="transmembrane region" description="Helical" evidence="18">
    <location>
        <begin position="334"/>
        <end position="358"/>
    </location>
</feature>
<evidence type="ECO:0000256" key="6">
    <source>
        <dbReference type="ARBA" id="ARBA00022485"/>
    </source>
</evidence>
<proteinExistence type="predicted"/>
<keyword evidence="21" id="KW-1185">Reference proteome</keyword>
<dbReference type="GO" id="GO:0046872">
    <property type="term" value="F:metal ion binding"/>
    <property type="evidence" value="ECO:0007669"/>
    <property type="project" value="UniProtKB-KW"/>
</dbReference>
<dbReference type="Proteomes" id="UP000298246">
    <property type="component" value="Unassembled WGS sequence"/>
</dbReference>
<evidence type="ECO:0000256" key="2">
    <source>
        <dbReference type="ARBA" id="ARBA00001966"/>
    </source>
</evidence>
<feature type="transmembrane region" description="Helical" evidence="18">
    <location>
        <begin position="170"/>
        <end position="190"/>
    </location>
</feature>
<dbReference type="Gene3D" id="3.30.565.10">
    <property type="entry name" value="Histidine kinase-like ATPase, C-terminal domain"/>
    <property type="match status" value="1"/>
</dbReference>
<dbReference type="SMART" id="SM00387">
    <property type="entry name" value="HATPase_c"/>
    <property type="match status" value="1"/>
</dbReference>
<keyword evidence="6" id="KW-0004">4Fe-4S</keyword>
<dbReference type="GO" id="GO:0046983">
    <property type="term" value="F:protein dimerization activity"/>
    <property type="evidence" value="ECO:0007669"/>
    <property type="project" value="InterPro"/>
</dbReference>
<keyword evidence="12" id="KW-0067">ATP-binding</keyword>
<protein>
    <recommendedName>
        <fullName evidence="5">Oxygen sensor histidine kinase NreB</fullName>
        <ecNumber evidence="4">2.7.13.3</ecNumber>
    </recommendedName>
    <alternativeName>
        <fullName evidence="17">Nitrogen regulation protein B</fullName>
    </alternativeName>
</protein>
<dbReference type="PROSITE" id="PS50109">
    <property type="entry name" value="HIS_KIN"/>
    <property type="match status" value="1"/>
</dbReference>
<dbReference type="InterPro" id="IPR004358">
    <property type="entry name" value="Sig_transdc_His_kin-like_C"/>
</dbReference>
<dbReference type="GO" id="GO:0016020">
    <property type="term" value="C:membrane"/>
    <property type="evidence" value="ECO:0007669"/>
    <property type="project" value="InterPro"/>
</dbReference>